<dbReference type="AlphaFoldDB" id="A0A6G1TYJ5"/>
<dbReference type="RefSeq" id="WP_153122245.1">
    <property type="nucleotide sequence ID" value="NZ_VZCB01000027.1"/>
</dbReference>
<evidence type="ECO:0000259" key="1">
    <source>
        <dbReference type="Pfam" id="PF06114"/>
    </source>
</evidence>
<name>A0A6G1TYJ5_9BACT</name>
<gene>
    <name evidence="2" type="ORF">F7D73_03110</name>
</gene>
<feature type="domain" description="IrrE N-terminal-like" evidence="1">
    <location>
        <begin position="55"/>
        <end position="176"/>
    </location>
</feature>
<reference evidence="2 3" key="1">
    <citation type="submission" date="2019-09" db="EMBL/GenBank/DDBJ databases">
        <title>Distinct polysaccharide growth profiles of human intestinal Prevotella copri isolates.</title>
        <authorList>
            <person name="Fehlner-Peach H."/>
            <person name="Magnabosco C."/>
            <person name="Raghavan V."/>
            <person name="Scher J.U."/>
            <person name="Tett A."/>
            <person name="Cox L.M."/>
            <person name="Gottsegen C."/>
            <person name="Watters A."/>
            <person name="Wiltshire- Gordon J.D."/>
            <person name="Segata N."/>
            <person name="Bonneau R."/>
            <person name="Littman D.R."/>
        </authorList>
    </citation>
    <scope>NUCLEOTIDE SEQUENCE [LARGE SCALE GENOMIC DNA]</scope>
    <source>
        <strain evidence="3">iA622</strain>
    </source>
</reference>
<dbReference type="Gene3D" id="1.10.10.2910">
    <property type="match status" value="1"/>
</dbReference>
<evidence type="ECO:0000313" key="2">
    <source>
        <dbReference type="EMBL" id="MQN79965.1"/>
    </source>
</evidence>
<dbReference type="Proteomes" id="UP000480425">
    <property type="component" value="Unassembled WGS sequence"/>
</dbReference>
<accession>A0A6G1TYJ5</accession>
<dbReference type="OrthoDB" id="9794834at2"/>
<protein>
    <submittedName>
        <fullName evidence="2">ImmA/IrrE family metallo-endopeptidase</fullName>
    </submittedName>
</protein>
<dbReference type="Pfam" id="PF06114">
    <property type="entry name" value="Peptidase_M78"/>
    <property type="match status" value="1"/>
</dbReference>
<organism evidence="2 3">
    <name type="scientific">Segatella copri</name>
    <dbReference type="NCBI Taxonomy" id="165179"/>
    <lineage>
        <taxon>Bacteria</taxon>
        <taxon>Pseudomonadati</taxon>
        <taxon>Bacteroidota</taxon>
        <taxon>Bacteroidia</taxon>
        <taxon>Bacteroidales</taxon>
        <taxon>Prevotellaceae</taxon>
        <taxon>Segatella</taxon>
    </lineage>
</organism>
<dbReference type="PANTHER" id="PTHR43236">
    <property type="entry name" value="ANTITOXIN HIGA1"/>
    <property type="match status" value="1"/>
</dbReference>
<dbReference type="InterPro" id="IPR052345">
    <property type="entry name" value="Rad_response_metalloprotease"/>
</dbReference>
<sequence>MGTRGKRNKKVNVFEEPTLLSDINKIKELATEKGMYNGDALDIEQLIQEISRREENAPILIKKIPMDNYLSGSLSYKDGVWIMTVNSKQHPKRQRFTLAHELAHYILHKEKNTEFQDSTFFRGNNMDSLEYMANDFAAALLMPDDKVNELIKNGIRNIGKLAEKFDVSAAAMKYKVEKLGYKVK</sequence>
<dbReference type="InterPro" id="IPR010359">
    <property type="entry name" value="IrrE_HExxH"/>
</dbReference>
<evidence type="ECO:0000313" key="3">
    <source>
        <dbReference type="Proteomes" id="UP000480425"/>
    </source>
</evidence>
<dbReference type="EMBL" id="VZCB01000027">
    <property type="protein sequence ID" value="MQN79965.1"/>
    <property type="molecule type" value="Genomic_DNA"/>
</dbReference>
<dbReference type="PANTHER" id="PTHR43236:SF2">
    <property type="entry name" value="BLL0069 PROTEIN"/>
    <property type="match status" value="1"/>
</dbReference>
<comment type="caution">
    <text evidence="2">The sequence shown here is derived from an EMBL/GenBank/DDBJ whole genome shotgun (WGS) entry which is preliminary data.</text>
</comment>
<proteinExistence type="predicted"/>